<sequence>MNKRKFEQDPECLTQFCLLDDYDVMGAIKAWAGHPDRVLSTLSKMLINRELFKVVLSNEPFDKEIETVLKQKVTQAWGFTEEELDYFVFSDDATLRAYNMTDEKINILFKDGTFKDISSIDNALISQTLAIPIKKFYICHPKI</sequence>
<name>A0ABY6J0Z3_9BACT</name>
<dbReference type="EMBL" id="CP107006">
    <property type="protein sequence ID" value="UYQ93305.1"/>
    <property type="molecule type" value="Genomic_DNA"/>
</dbReference>
<reference evidence="1" key="1">
    <citation type="submission" date="2022-10" db="EMBL/GenBank/DDBJ databases">
        <title>Chitinophaga sp. nov., isolated from soil.</title>
        <authorList>
            <person name="Jeon C.O."/>
        </authorList>
    </citation>
    <scope>NUCLEOTIDE SEQUENCE</scope>
    <source>
        <strain evidence="1">R8</strain>
    </source>
</reference>
<accession>A0ABY6J0Z3</accession>
<dbReference type="Gene3D" id="1.20.1250.30">
    <property type="match status" value="1"/>
</dbReference>
<organism evidence="1 2">
    <name type="scientific">Chitinophaga horti</name>
    <dbReference type="NCBI Taxonomy" id="2920382"/>
    <lineage>
        <taxon>Bacteria</taxon>
        <taxon>Pseudomonadati</taxon>
        <taxon>Bacteroidota</taxon>
        <taxon>Chitinophagia</taxon>
        <taxon>Chitinophagales</taxon>
        <taxon>Chitinophagaceae</taxon>
        <taxon>Chitinophaga</taxon>
    </lineage>
</organism>
<dbReference type="SUPFAM" id="SSF109604">
    <property type="entry name" value="HD-domain/PDEase-like"/>
    <property type="match status" value="1"/>
</dbReference>
<keyword evidence="2" id="KW-1185">Reference proteome</keyword>
<dbReference type="Proteomes" id="UP001162741">
    <property type="component" value="Chromosome"/>
</dbReference>
<proteinExistence type="predicted"/>
<dbReference type="RefSeq" id="WP_264281408.1">
    <property type="nucleotide sequence ID" value="NZ_CP107006.1"/>
</dbReference>
<protein>
    <submittedName>
        <fullName evidence="1">Uncharacterized protein</fullName>
    </submittedName>
</protein>
<evidence type="ECO:0000313" key="2">
    <source>
        <dbReference type="Proteomes" id="UP001162741"/>
    </source>
</evidence>
<evidence type="ECO:0000313" key="1">
    <source>
        <dbReference type="EMBL" id="UYQ93305.1"/>
    </source>
</evidence>
<gene>
    <name evidence="1" type="ORF">MKQ68_24790</name>
</gene>